<proteinExistence type="predicted"/>
<dbReference type="EMBL" id="VDCV01000012">
    <property type="protein sequence ID" value="KAB5532076.1"/>
    <property type="molecule type" value="Genomic_DNA"/>
</dbReference>
<evidence type="ECO:0000313" key="3">
    <source>
        <dbReference type="EMBL" id="KAB5532076.1"/>
    </source>
</evidence>
<dbReference type="Pfam" id="PF02657">
    <property type="entry name" value="SufE"/>
    <property type="match status" value="1"/>
</dbReference>
<dbReference type="Proteomes" id="UP000326939">
    <property type="component" value="Chromosome 12"/>
</dbReference>
<feature type="domain" description="Fe-S metabolism associated" evidence="2">
    <location>
        <begin position="84"/>
        <end position="204"/>
    </location>
</feature>
<dbReference type="PANTHER" id="PTHR43597">
    <property type="entry name" value="SULFUR ACCEPTOR PROTEIN CSDE"/>
    <property type="match status" value="1"/>
</dbReference>
<reference evidence="4" key="1">
    <citation type="journal article" date="2019" name="Gigascience">
        <title>De novo genome assembly of the endangered Acer yangbiense, a plant species with extremely small populations endemic to Yunnan Province, China.</title>
        <authorList>
            <person name="Yang J."/>
            <person name="Wariss H.M."/>
            <person name="Tao L."/>
            <person name="Zhang R."/>
            <person name="Yun Q."/>
            <person name="Hollingsworth P."/>
            <person name="Dao Z."/>
            <person name="Luo G."/>
            <person name="Guo H."/>
            <person name="Ma Y."/>
            <person name="Sun W."/>
        </authorList>
    </citation>
    <scope>NUCLEOTIDE SEQUENCE [LARGE SCALE GENOMIC DNA]</scope>
    <source>
        <strain evidence="4">cv. br00</strain>
    </source>
</reference>
<gene>
    <name evidence="3" type="ORF">DKX38_018746</name>
</gene>
<feature type="region of interest" description="Disordered" evidence="1">
    <location>
        <begin position="1"/>
        <end position="29"/>
    </location>
</feature>
<organism evidence="3 4">
    <name type="scientific">Salix brachista</name>
    <dbReference type="NCBI Taxonomy" id="2182728"/>
    <lineage>
        <taxon>Eukaryota</taxon>
        <taxon>Viridiplantae</taxon>
        <taxon>Streptophyta</taxon>
        <taxon>Embryophyta</taxon>
        <taxon>Tracheophyta</taxon>
        <taxon>Spermatophyta</taxon>
        <taxon>Magnoliopsida</taxon>
        <taxon>eudicotyledons</taxon>
        <taxon>Gunneridae</taxon>
        <taxon>Pentapetalae</taxon>
        <taxon>rosids</taxon>
        <taxon>fabids</taxon>
        <taxon>Malpighiales</taxon>
        <taxon>Salicaceae</taxon>
        <taxon>Saliceae</taxon>
        <taxon>Salix</taxon>
    </lineage>
</organism>
<evidence type="ECO:0000259" key="2">
    <source>
        <dbReference type="Pfam" id="PF02657"/>
    </source>
</evidence>
<feature type="compositionally biased region" description="Low complexity" evidence="1">
    <location>
        <begin position="1"/>
        <end position="17"/>
    </location>
</feature>
<keyword evidence="4" id="KW-1185">Reference proteome</keyword>
<accession>A0A5N5KPN5</accession>
<dbReference type="PANTHER" id="PTHR43597:SF6">
    <property type="entry name" value="FE-S METABOLISM ASSOCIATED DOMAIN-CONTAINING PROTEIN"/>
    <property type="match status" value="1"/>
</dbReference>
<name>A0A5N5KPN5_9ROSI</name>
<evidence type="ECO:0000313" key="4">
    <source>
        <dbReference type="Proteomes" id="UP000326939"/>
    </source>
</evidence>
<comment type="caution">
    <text evidence="3">The sequence shown here is derived from an EMBL/GenBank/DDBJ whole genome shotgun (WGS) entry which is preliminary data.</text>
</comment>
<evidence type="ECO:0000256" key="1">
    <source>
        <dbReference type="SAM" id="MobiDB-lite"/>
    </source>
</evidence>
<dbReference type="Gene3D" id="3.90.1010.10">
    <property type="match status" value="1"/>
</dbReference>
<dbReference type="AlphaFoldDB" id="A0A5N5KPN5"/>
<protein>
    <recommendedName>
        <fullName evidence="2">Fe-S metabolism associated domain-containing protein</fullName>
    </recommendedName>
</protein>
<sequence length="253" mass="27981">MYTSTASTISSIKTTISPSPNPNKKETFSPFENTKRLSFSSFKSLKCIHSPPSNPKRLTSCAAFTLSPSLTTKLVPSKLPHLITEFESLSQPIDLVKRLLQYAALLAPLPDSSRVDSNRVMGCTAQVWLEVELDEYGKIMLWADSDSEITRGFCACLVLVLDGTPPEEVLNVTTEDLAALNIGLHGGARSRVNTWHNVLVSMQKRVRILVAERDRKKDFDPFSSLIVSSDGVQAKGRYAEAQIRIKANNFSSY</sequence>
<dbReference type="InterPro" id="IPR003808">
    <property type="entry name" value="Fe-S_metab-assoc_dom"/>
</dbReference>
<dbReference type="SUPFAM" id="SSF82649">
    <property type="entry name" value="SufE/NifU"/>
    <property type="match status" value="1"/>
</dbReference>